<dbReference type="Proteomes" id="UP000031967">
    <property type="component" value="Unassembled WGS sequence"/>
</dbReference>
<keyword evidence="2" id="KW-1185">Reference proteome</keyword>
<dbReference type="InterPro" id="IPR036492">
    <property type="entry name" value="YojF_sf"/>
</dbReference>
<evidence type="ECO:0008006" key="3">
    <source>
        <dbReference type="Google" id="ProtNLM"/>
    </source>
</evidence>
<evidence type="ECO:0000313" key="1">
    <source>
        <dbReference type="EMBL" id="KIL42440.1"/>
    </source>
</evidence>
<dbReference type="InterPro" id="IPR014934">
    <property type="entry name" value="DUF1806"/>
</dbReference>
<reference evidence="1 2" key="1">
    <citation type="submission" date="2014-12" db="EMBL/GenBank/DDBJ databases">
        <title>Draft genome sequence of Paenibacillus kamchatkensis strain B-2647.</title>
        <authorList>
            <person name="Karlyshev A.V."/>
            <person name="Kudryashova E.B."/>
        </authorList>
    </citation>
    <scope>NUCLEOTIDE SEQUENCE [LARGE SCALE GENOMIC DNA]</scope>
    <source>
        <strain evidence="1 2">VKM B-2647</strain>
    </source>
</reference>
<dbReference type="Gene3D" id="2.70.180.10">
    <property type="entry name" value="Hypothetical protein YojF"/>
    <property type="match status" value="1"/>
</dbReference>
<dbReference type="EMBL" id="JXAK01000001">
    <property type="protein sequence ID" value="KIL42440.1"/>
    <property type="molecule type" value="Genomic_DNA"/>
</dbReference>
<dbReference type="RefSeq" id="WP_041044758.1">
    <property type="nucleotide sequence ID" value="NZ_JXAK01000001.1"/>
</dbReference>
<dbReference type="Pfam" id="PF08830">
    <property type="entry name" value="DUF1806"/>
    <property type="match status" value="1"/>
</dbReference>
<organism evidence="1 2">
    <name type="scientific">Gordoniibacillus kamchatkensis</name>
    <dbReference type="NCBI Taxonomy" id="1590651"/>
    <lineage>
        <taxon>Bacteria</taxon>
        <taxon>Bacillati</taxon>
        <taxon>Bacillota</taxon>
        <taxon>Bacilli</taxon>
        <taxon>Bacillales</taxon>
        <taxon>Paenibacillaceae</taxon>
        <taxon>Gordoniibacillus</taxon>
    </lineage>
</organism>
<sequence length="114" mass="12372">MQPIAPQAVQRILQGLKDQDIYVCLEMTTGAYAAHRDSSKMTAATFVSNGRIRFSQGSIAGSGPYRVGLKTETGWVYAEGLTHWDESEAERLILAGHDSDGKLVVGLMLGKTPF</sequence>
<dbReference type="SUPFAM" id="SSF89442">
    <property type="entry name" value="Hypothetical protein YojF"/>
    <property type="match status" value="1"/>
</dbReference>
<comment type="caution">
    <text evidence="1">The sequence shown here is derived from an EMBL/GenBank/DDBJ whole genome shotgun (WGS) entry which is preliminary data.</text>
</comment>
<protein>
    <recommendedName>
        <fullName evidence="3">DUF1806 domain-containing protein</fullName>
    </recommendedName>
</protein>
<name>A0ABR5ANA0_9BACL</name>
<gene>
    <name evidence="1" type="ORF">SD70_00550</name>
</gene>
<accession>A0ABR5ANA0</accession>
<proteinExistence type="predicted"/>
<evidence type="ECO:0000313" key="2">
    <source>
        <dbReference type="Proteomes" id="UP000031967"/>
    </source>
</evidence>